<protein>
    <submittedName>
        <fullName evidence="1">Uncharacterized protein</fullName>
    </submittedName>
</protein>
<reference evidence="1 2" key="1">
    <citation type="submission" date="2012-08" db="EMBL/GenBank/DDBJ databases">
        <authorList>
            <person name="Harkins D.M."/>
            <person name="Durkin A.S."/>
            <person name="Selengut J.D."/>
            <person name="Sanka R."/>
            <person name="DePew J."/>
            <person name="Purushe J."/>
            <person name="Matthias M.A."/>
            <person name="Vinetz J.M."/>
            <person name="Sutton G.G."/>
            <person name="Nelson W.C."/>
            <person name="Fouts D.E."/>
        </authorList>
    </citation>
    <scope>NUCLEOTIDE SEQUENCE [LARGE SCALE GENOMIC DNA]</scope>
    <source>
        <strain evidence="1 2">MMD4847</strain>
    </source>
</reference>
<evidence type="ECO:0000313" key="2">
    <source>
        <dbReference type="Proteomes" id="UP000018720"/>
    </source>
</evidence>
<dbReference type="Proteomes" id="UP000018720">
    <property type="component" value="Unassembled WGS sequence"/>
</dbReference>
<proteinExistence type="predicted"/>
<dbReference type="EMBL" id="AHOM02000010">
    <property type="protein sequence ID" value="EJZ40249.1"/>
    <property type="molecule type" value="Genomic_DNA"/>
</dbReference>
<name>A0ABN0H3Y7_9LEPT</name>
<comment type="caution">
    <text evidence="1">The sequence shown here is derived from an EMBL/GenBank/DDBJ whole genome shotgun (WGS) entry which is preliminary data.</text>
</comment>
<accession>A0ABN0H3Y7</accession>
<gene>
    <name evidence="1" type="ORF">LEP1GSC178_1994</name>
</gene>
<keyword evidence="2" id="KW-1185">Reference proteome</keyword>
<evidence type="ECO:0000313" key="1">
    <source>
        <dbReference type="EMBL" id="EJZ40249.1"/>
    </source>
</evidence>
<organism evidence="1 2">
    <name type="scientific">Leptospira licerasiae str. MMD4847</name>
    <dbReference type="NCBI Taxonomy" id="1049971"/>
    <lineage>
        <taxon>Bacteria</taxon>
        <taxon>Pseudomonadati</taxon>
        <taxon>Spirochaetota</taxon>
        <taxon>Spirochaetia</taxon>
        <taxon>Leptospirales</taxon>
        <taxon>Leptospiraceae</taxon>
        <taxon>Leptospira</taxon>
    </lineage>
</organism>
<sequence length="47" mass="5503">MIYLSNQSRRDFSLESTQFGKIQNLTQEFFKNFSYFCKASTLSNNPA</sequence>